<evidence type="ECO:0000313" key="2">
    <source>
        <dbReference type="Ensembl" id="ENSCMMP00000004304.1"/>
    </source>
</evidence>
<evidence type="ECO:0000313" key="3">
    <source>
        <dbReference type="Proteomes" id="UP000694556"/>
    </source>
</evidence>
<feature type="compositionally biased region" description="Polar residues" evidence="1">
    <location>
        <begin position="8"/>
        <end position="22"/>
    </location>
</feature>
<name>A0A8C3BDG2_CAIMO</name>
<reference evidence="2" key="1">
    <citation type="submission" date="2018-09" db="EMBL/GenBank/DDBJ databases">
        <title>Common duck and Muscovy duck high density SNP chip.</title>
        <authorList>
            <person name="Vignal A."/>
            <person name="Thebault N."/>
            <person name="Warren W.C."/>
        </authorList>
    </citation>
    <scope>NUCLEOTIDE SEQUENCE [LARGE SCALE GENOMIC DNA]</scope>
</reference>
<dbReference type="Ensembl" id="ENSCMMT00000004821.1">
    <property type="protein sequence ID" value="ENSCMMP00000004304.1"/>
    <property type="gene ID" value="ENSCMMG00000002725.1"/>
</dbReference>
<reference evidence="2" key="2">
    <citation type="submission" date="2025-08" db="UniProtKB">
        <authorList>
            <consortium name="Ensembl"/>
        </authorList>
    </citation>
    <scope>IDENTIFICATION</scope>
</reference>
<reference evidence="2" key="3">
    <citation type="submission" date="2025-09" db="UniProtKB">
        <authorList>
            <consortium name="Ensembl"/>
        </authorList>
    </citation>
    <scope>IDENTIFICATION</scope>
</reference>
<dbReference type="AlphaFoldDB" id="A0A8C3BDG2"/>
<feature type="region of interest" description="Disordered" evidence="1">
    <location>
        <begin position="1"/>
        <end position="32"/>
    </location>
</feature>
<accession>A0A8C3BDG2</accession>
<evidence type="ECO:0000256" key="1">
    <source>
        <dbReference type="SAM" id="MobiDB-lite"/>
    </source>
</evidence>
<organism evidence="2 3">
    <name type="scientific">Cairina moschata</name>
    <name type="common">Muscovy duck</name>
    <dbReference type="NCBI Taxonomy" id="8855"/>
    <lineage>
        <taxon>Eukaryota</taxon>
        <taxon>Metazoa</taxon>
        <taxon>Chordata</taxon>
        <taxon>Craniata</taxon>
        <taxon>Vertebrata</taxon>
        <taxon>Euteleostomi</taxon>
        <taxon>Archelosauria</taxon>
        <taxon>Archosauria</taxon>
        <taxon>Dinosauria</taxon>
        <taxon>Saurischia</taxon>
        <taxon>Theropoda</taxon>
        <taxon>Coelurosauria</taxon>
        <taxon>Aves</taxon>
        <taxon>Neognathae</taxon>
        <taxon>Galloanserae</taxon>
        <taxon>Anseriformes</taxon>
        <taxon>Anatidae</taxon>
        <taxon>Anatinae</taxon>
        <taxon>Cairina</taxon>
    </lineage>
</organism>
<keyword evidence="3" id="KW-1185">Reference proteome</keyword>
<protein>
    <submittedName>
        <fullName evidence="2">Uncharacterized protein</fullName>
    </submittedName>
</protein>
<proteinExistence type="predicted"/>
<sequence>VARGNKGEGSQTGNVTQMTSKPRSLEDQPCPHCWAKPPRKSEPELPVPCSSHLTFPLQMGSVLRNEAFYFILFYLFYFPSFAD</sequence>
<dbReference type="Proteomes" id="UP000694556">
    <property type="component" value="Chromosome 1"/>
</dbReference>